<evidence type="ECO:0000313" key="5">
    <source>
        <dbReference type="RefSeq" id="XP_060673324.1"/>
    </source>
</evidence>
<dbReference type="InterPro" id="IPR036770">
    <property type="entry name" value="Ankyrin_rpt-contain_sf"/>
</dbReference>
<dbReference type="Pfam" id="PF12796">
    <property type="entry name" value="Ank_2"/>
    <property type="match status" value="1"/>
</dbReference>
<sequence length="276" mass="30463">MIRLRTESVRELSKDAFRTLDIASALGHIEIVKEIMLRSTGTARKQVCGLKGEGRTAIHYAAINGKVEVMDELFIASAESFGETALHLAVKYRFEAFKKFIEWMEFLGLEELVNCGDEDGYTVVHLANVQLLLSCNSKIAQKLERIQLISVFDKSFISNAGAANAQLQHVAINVANNQEHGPIQPSPSFQMDPDVVEDEKKQDGIKYLRFQTQRDSPSDTMFLPVVAALIAAVTFHAGVKIRTEMAASEMFLLGDSLGLSASVPSTTFPNIGDVKW</sequence>
<keyword evidence="1" id="KW-0677">Repeat</keyword>
<dbReference type="InterPro" id="IPR002110">
    <property type="entry name" value="Ankyrin_rpt"/>
</dbReference>
<dbReference type="PANTHER" id="PTHR24186:SF38">
    <property type="entry name" value="ANKYRIN REPEAT FAMILY PROTEIN"/>
    <property type="match status" value="1"/>
</dbReference>
<dbReference type="Gene3D" id="1.25.40.20">
    <property type="entry name" value="Ankyrin repeat-containing domain"/>
    <property type="match status" value="1"/>
</dbReference>
<protein>
    <submittedName>
        <fullName evidence="5">Uncharacterized protein LOC132803798</fullName>
    </submittedName>
</protein>
<keyword evidence="4" id="KW-1185">Reference proteome</keyword>
<dbReference type="GeneID" id="132803798"/>
<dbReference type="PROSITE" id="PS50088">
    <property type="entry name" value="ANK_REPEAT"/>
    <property type="match status" value="1"/>
</dbReference>
<dbReference type="SUPFAM" id="SSF48403">
    <property type="entry name" value="Ankyrin repeat"/>
    <property type="match status" value="1"/>
</dbReference>
<gene>
    <name evidence="5" type="primary">LOC132803798</name>
</gene>
<organism evidence="4 5">
    <name type="scientific">Ziziphus jujuba</name>
    <name type="common">Chinese jujube</name>
    <name type="synonym">Ziziphus sativa</name>
    <dbReference type="NCBI Taxonomy" id="326968"/>
    <lineage>
        <taxon>Eukaryota</taxon>
        <taxon>Viridiplantae</taxon>
        <taxon>Streptophyta</taxon>
        <taxon>Embryophyta</taxon>
        <taxon>Tracheophyta</taxon>
        <taxon>Spermatophyta</taxon>
        <taxon>Magnoliopsida</taxon>
        <taxon>eudicotyledons</taxon>
        <taxon>Gunneridae</taxon>
        <taxon>Pentapetalae</taxon>
        <taxon>rosids</taxon>
        <taxon>fabids</taxon>
        <taxon>Rosales</taxon>
        <taxon>Rhamnaceae</taxon>
        <taxon>Paliureae</taxon>
        <taxon>Ziziphus</taxon>
    </lineage>
</organism>
<keyword evidence="2 3" id="KW-0040">ANK repeat</keyword>
<dbReference type="PROSITE" id="PS50297">
    <property type="entry name" value="ANK_REP_REGION"/>
    <property type="match status" value="1"/>
</dbReference>
<name>A0ABM4A9B0_ZIZJJ</name>
<evidence type="ECO:0000256" key="2">
    <source>
        <dbReference type="ARBA" id="ARBA00023043"/>
    </source>
</evidence>
<evidence type="ECO:0000256" key="1">
    <source>
        <dbReference type="ARBA" id="ARBA00022737"/>
    </source>
</evidence>
<evidence type="ECO:0000313" key="4">
    <source>
        <dbReference type="Proteomes" id="UP001652623"/>
    </source>
</evidence>
<dbReference type="RefSeq" id="XP_060673324.1">
    <property type="nucleotide sequence ID" value="XM_060817341.1"/>
</dbReference>
<evidence type="ECO:0000256" key="3">
    <source>
        <dbReference type="PROSITE-ProRule" id="PRU00023"/>
    </source>
</evidence>
<feature type="repeat" description="ANK" evidence="3">
    <location>
        <begin position="53"/>
        <end position="79"/>
    </location>
</feature>
<accession>A0ABM4A9B0</accession>
<proteinExistence type="predicted"/>
<dbReference type="Proteomes" id="UP001652623">
    <property type="component" value="Chromosome 5"/>
</dbReference>
<dbReference type="PANTHER" id="PTHR24186">
    <property type="entry name" value="PROTEIN PHOSPHATASE 1 REGULATORY SUBUNIT"/>
    <property type="match status" value="1"/>
</dbReference>
<reference evidence="5" key="1">
    <citation type="submission" date="2025-08" db="UniProtKB">
        <authorList>
            <consortium name="RefSeq"/>
        </authorList>
    </citation>
    <scope>IDENTIFICATION</scope>
    <source>
        <tissue evidence="5">Seedling</tissue>
    </source>
</reference>